<sequence length="270" mass="29996">GYQYNDRCVNTQPTTQDYTTRHSLDTSSQIDERTNTSSGPLVNSTDNYYSESNVFSFCDNSRTNVVNINTSSATLFLRSPNYGRGVYDNQQLCSLILRSGSEPLLLTFTYNLFQLEYISGCFYDSLCVGGKKICGHLPPQETSQYFLPADSFFTLIFKTDVSVTDLGFEIRVTQEVATDQNVREASVGNGSSSFNVNYTSNGFESGYSYSDKCQAQQINNTNIDPTNEPISYATREPTGCLSTNIDEIDEAIVQAISALNRARALLHGRK</sequence>
<dbReference type="EMBL" id="HACG01034812">
    <property type="protein sequence ID" value="CEK81677.1"/>
    <property type="molecule type" value="Transcribed_RNA"/>
</dbReference>
<dbReference type="SMART" id="SM00042">
    <property type="entry name" value="CUB"/>
    <property type="match status" value="1"/>
</dbReference>
<dbReference type="InterPro" id="IPR035914">
    <property type="entry name" value="Sperma_CUB_dom_sf"/>
</dbReference>
<name>A0A0B7AM15_9EUPU</name>
<dbReference type="Gene3D" id="2.60.120.290">
    <property type="entry name" value="Spermadhesin, CUB domain"/>
    <property type="match status" value="1"/>
</dbReference>
<protein>
    <recommendedName>
        <fullName evidence="4">CUB domain-containing protein</fullName>
    </recommendedName>
</protein>
<dbReference type="PROSITE" id="PS01180">
    <property type="entry name" value="CUB"/>
    <property type="match status" value="1"/>
</dbReference>
<accession>A0A0B7AM15</accession>
<evidence type="ECO:0000256" key="2">
    <source>
        <dbReference type="PROSITE-ProRule" id="PRU00059"/>
    </source>
</evidence>
<feature type="non-terminal residue" evidence="5">
    <location>
        <position position="1"/>
    </location>
</feature>
<evidence type="ECO:0000313" key="5">
    <source>
        <dbReference type="EMBL" id="CEK81677.1"/>
    </source>
</evidence>
<gene>
    <name evidence="5" type="primary">ORF127391</name>
</gene>
<reference evidence="5" key="1">
    <citation type="submission" date="2014-12" db="EMBL/GenBank/DDBJ databases">
        <title>Insight into the proteome of Arion vulgaris.</title>
        <authorList>
            <person name="Aradska J."/>
            <person name="Bulat T."/>
            <person name="Smidak R."/>
            <person name="Sarate P."/>
            <person name="Gangsoo J."/>
            <person name="Sialana F."/>
            <person name="Bilban M."/>
            <person name="Lubec G."/>
        </authorList>
    </citation>
    <scope>NUCLEOTIDE SEQUENCE</scope>
    <source>
        <tissue evidence="5">Skin</tissue>
    </source>
</reference>
<dbReference type="SUPFAM" id="SSF49854">
    <property type="entry name" value="Spermadhesin, CUB domain"/>
    <property type="match status" value="1"/>
</dbReference>
<organism evidence="5">
    <name type="scientific">Arion vulgaris</name>
    <dbReference type="NCBI Taxonomy" id="1028688"/>
    <lineage>
        <taxon>Eukaryota</taxon>
        <taxon>Metazoa</taxon>
        <taxon>Spiralia</taxon>
        <taxon>Lophotrochozoa</taxon>
        <taxon>Mollusca</taxon>
        <taxon>Gastropoda</taxon>
        <taxon>Heterobranchia</taxon>
        <taxon>Euthyneura</taxon>
        <taxon>Panpulmonata</taxon>
        <taxon>Eupulmonata</taxon>
        <taxon>Stylommatophora</taxon>
        <taxon>Helicina</taxon>
        <taxon>Arionoidea</taxon>
        <taxon>Arionidae</taxon>
        <taxon>Arion</taxon>
    </lineage>
</organism>
<comment type="caution">
    <text evidence="2">Lacks conserved residue(s) required for the propagation of feature annotation.</text>
</comment>
<evidence type="ECO:0000256" key="1">
    <source>
        <dbReference type="ARBA" id="ARBA00023157"/>
    </source>
</evidence>
<proteinExistence type="predicted"/>
<evidence type="ECO:0000259" key="4">
    <source>
        <dbReference type="PROSITE" id="PS01180"/>
    </source>
</evidence>
<evidence type="ECO:0000256" key="3">
    <source>
        <dbReference type="SAM" id="MobiDB-lite"/>
    </source>
</evidence>
<feature type="domain" description="CUB" evidence="4">
    <location>
        <begin position="58"/>
        <end position="175"/>
    </location>
</feature>
<feature type="region of interest" description="Disordered" evidence="3">
    <location>
        <begin position="1"/>
        <end position="43"/>
    </location>
</feature>
<feature type="compositionally biased region" description="Basic and acidic residues" evidence="3">
    <location>
        <begin position="19"/>
        <end position="34"/>
    </location>
</feature>
<feature type="compositionally biased region" description="Polar residues" evidence="3">
    <location>
        <begin position="8"/>
        <end position="18"/>
    </location>
</feature>
<keyword evidence="1" id="KW-1015">Disulfide bond</keyword>
<dbReference type="AlphaFoldDB" id="A0A0B7AM15"/>
<dbReference type="InterPro" id="IPR000859">
    <property type="entry name" value="CUB_dom"/>
</dbReference>